<proteinExistence type="predicted"/>
<feature type="transmembrane region" description="Helical" evidence="6">
    <location>
        <begin position="464"/>
        <end position="487"/>
    </location>
</feature>
<feature type="transmembrane region" description="Helical" evidence="6">
    <location>
        <begin position="248"/>
        <end position="269"/>
    </location>
</feature>
<feature type="transmembrane region" description="Helical" evidence="6">
    <location>
        <begin position="184"/>
        <end position="203"/>
    </location>
</feature>
<reference evidence="7 8" key="1">
    <citation type="submission" date="2018-08" db="EMBL/GenBank/DDBJ databases">
        <title>A genome reference for cultivated species of the human gut microbiota.</title>
        <authorList>
            <person name="Zou Y."/>
            <person name="Xue W."/>
            <person name="Luo G."/>
        </authorList>
    </citation>
    <scope>NUCLEOTIDE SEQUENCE [LARGE SCALE GENOMIC DNA]</scope>
    <source>
        <strain evidence="7 8">AM42-11AC</strain>
    </source>
</reference>
<keyword evidence="2" id="KW-1003">Cell membrane</keyword>
<evidence type="ECO:0000256" key="1">
    <source>
        <dbReference type="ARBA" id="ARBA00004651"/>
    </source>
</evidence>
<evidence type="ECO:0000256" key="6">
    <source>
        <dbReference type="SAM" id="Phobius"/>
    </source>
</evidence>
<dbReference type="Pfam" id="PF13440">
    <property type="entry name" value="Polysacc_synt_3"/>
    <property type="match status" value="1"/>
</dbReference>
<dbReference type="AlphaFoldDB" id="A0A3E2V4U1"/>
<feature type="transmembrane region" description="Helical" evidence="6">
    <location>
        <begin position="432"/>
        <end position="452"/>
    </location>
</feature>
<name>A0A3E2V4U1_9FIRM</name>
<feature type="transmembrane region" description="Helical" evidence="6">
    <location>
        <begin position="224"/>
        <end position="242"/>
    </location>
</feature>
<accession>A0A3E2V4U1</accession>
<dbReference type="PANTHER" id="PTHR30250">
    <property type="entry name" value="PST FAMILY PREDICTED COLANIC ACID TRANSPORTER"/>
    <property type="match status" value="1"/>
</dbReference>
<comment type="caution">
    <text evidence="7">The sequence shown here is derived from an EMBL/GenBank/DDBJ whole genome shotgun (WGS) entry which is preliminary data.</text>
</comment>
<feature type="transmembrane region" description="Helical" evidence="6">
    <location>
        <begin position="309"/>
        <end position="334"/>
    </location>
</feature>
<evidence type="ECO:0000256" key="5">
    <source>
        <dbReference type="ARBA" id="ARBA00023136"/>
    </source>
</evidence>
<evidence type="ECO:0000256" key="2">
    <source>
        <dbReference type="ARBA" id="ARBA00022475"/>
    </source>
</evidence>
<organism evidence="7 8">
    <name type="scientific">Faecalibacterium prausnitzii</name>
    <dbReference type="NCBI Taxonomy" id="853"/>
    <lineage>
        <taxon>Bacteria</taxon>
        <taxon>Bacillati</taxon>
        <taxon>Bacillota</taxon>
        <taxon>Clostridia</taxon>
        <taxon>Eubacteriales</taxon>
        <taxon>Oscillospiraceae</taxon>
        <taxon>Faecalibacterium</taxon>
    </lineage>
</organism>
<evidence type="ECO:0000313" key="7">
    <source>
        <dbReference type="EMBL" id="RGC05555.1"/>
    </source>
</evidence>
<feature type="transmembrane region" description="Helical" evidence="6">
    <location>
        <begin position="340"/>
        <end position="364"/>
    </location>
</feature>
<keyword evidence="5 6" id="KW-0472">Membrane</keyword>
<dbReference type="Proteomes" id="UP000261079">
    <property type="component" value="Unassembled WGS sequence"/>
</dbReference>
<feature type="transmembrane region" description="Helical" evidence="6">
    <location>
        <begin position="158"/>
        <end position="178"/>
    </location>
</feature>
<sequence length="509" mass="57322">MNERKKGAILSYIQVFLSVVVSMIYVPVLLHFLGQSEYGLYQIVGSFFSYVTVFESCVSAGILRNYCNALGRSDHEEAAVTLSLARNIYRFLALILDLVGIVVVFAFRSFYAGSFSTSELNESVAILILLFVNMTFTLQGSVYLTVLTGHEKYTFLRILSILMQIIQPLLVILCVSRIPYAITVSVVIVLLNLLTIGIRYGYVTQKLKIRITKQPKDSRIVKNILGLSAAILLGSIADQIFWKTDQVILGRMFNTAVVAVYSVGAQIYMMYMQFGTQVSGVFYPKISALYQEENGLQKVSDLFIRIGRITFYIILLVLSGFIIFGREFLLLWVGEGYEEAYWVAIIVMLPFSIDLAQNLGLCILQIKGQYGFRAKIYFLSAVLNILTTILFTKWIGIIGAALSTSISMFLTSGLIMNWYFQKRAGLDIRKFWKETLPIIIAALLLTTGALLLKHFLVSERTGSFLTFGLEVILYTTLYGIVMLKIVADRSEKEQFLQIVTSLTLTLKRK</sequence>
<dbReference type="GO" id="GO:0005886">
    <property type="term" value="C:plasma membrane"/>
    <property type="evidence" value="ECO:0007669"/>
    <property type="project" value="UniProtKB-SubCell"/>
</dbReference>
<dbReference type="RefSeq" id="WP_117476393.1">
    <property type="nucleotide sequence ID" value="NZ_QVEZ01000004.1"/>
</dbReference>
<evidence type="ECO:0000313" key="8">
    <source>
        <dbReference type="Proteomes" id="UP000261079"/>
    </source>
</evidence>
<feature type="transmembrane region" description="Helical" evidence="6">
    <location>
        <begin position="123"/>
        <end position="146"/>
    </location>
</feature>
<feature type="transmembrane region" description="Helical" evidence="6">
    <location>
        <begin position="39"/>
        <end position="63"/>
    </location>
</feature>
<dbReference type="EMBL" id="QVEZ01000004">
    <property type="protein sequence ID" value="RGC05555.1"/>
    <property type="molecule type" value="Genomic_DNA"/>
</dbReference>
<evidence type="ECO:0000256" key="3">
    <source>
        <dbReference type="ARBA" id="ARBA00022692"/>
    </source>
</evidence>
<feature type="transmembrane region" description="Helical" evidence="6">
    <location>
        <begin position="12"/>
        <end position="33"/>
    </location>
</feature>
<evidence type="ECO:0000256" key="4">
    <source>
        <dbReference type="ARBA" id="ARBA00022989"/>
    </source>
</evidence>
<feature type="transmembrane region" description="Helical" evidence="6">
    <location>
        <begin position="91"/>
        <end position="111"/>
    </location>
</feature>
<protein>
    <submittedName>
        <fullName evidence="7">Polysaccharide biosynthesis protein</fullName>
    </submittedName>
</protein>
<gene>
    <name evidence="7" type="ORF">DW905_07990</name>
</gene>
<keyword evidence="4 6" id="KW-1133">Transmembrane helix</keyword>
<dbReference type="InterPro" id="IPR050833">
    <property type="entry name" value="Poly_Biosynth_Transport"/>
</dbReference>
<dbReference type="PANTHER" id="PTHR30250:SF11">
    <property type="entry name" value="O-ANTIGEN TRANSPORTER-RELATED"/>
    <property type="match status" value="1"/>
</dbReference>
<comment type="subcellular location">
    <subcellularLocation>
        <location evidence="1">Cell membrane</location>
        <topology evidence="1">Multi-pass membrane protein</topology>
    </subcellularLocation>
</comment>
<feature type="transmembrane region" description="Helical" evidence="6">
    <location>
        <begin position="376"/>
        <end position="395"/>
    </location>
</feature>
<keyword evidence="3 6" id="KW-0812">Transmembrane</keyword>